<evidence type="ECO:0000256" key="2">
    <source>
        <dbReference type="SAM" id="Phobius"/>
    </source>
</evidence>
<feature type="region of interest" description="Disordered" evidence="1">
    <location>
        <begin position="525"/>
        <end position="546"/>
    </location>
</feature>
<sequence length="629" mass="68925">MEFFSIRCLIILFSCLHLTAALKPGEGCSGSSECEANSQCTSPDVGGTCDCKQGFVRFTDQCLSNSDICKFNFSRTAIKAGSGNFVLKREPIQASDIVTWYSSVDGQTPVLLGSCPPLPGNCTQTQAPQFLVTRPTGQSSHLTILDPRALLTAQSDVSVVISSKVNGADEIFRLLDLYNESSVKIPATQLRQENGRDWVWSGNVVMSGVSSLRNCEGCSWYQVNEETKEQFRLPDNMTSFDTQTTTCAFRNPRLPEKNGIYTYKVYIRNRGLLLLGASSLFTIRHPAPPVHNCPAMVAEGDTLQCDCIALDRGLPNRTFAWTGHSSNHHLAEGSVGRQQHGTVFTCSEQSGVKVTYTLRVAYGPSSASIVTGRETEAGIALTCIALDVNPTPSFTWRNPDTGKVLSKGQKFNVKVGGLTEHQQIECEAKNYENKGKVATASIRMDRPLVTQFNYSTLVEQLPLTSPDDRLGVGVVIGIFVMLPLVVGLAGILAYIHYKKRKSKTIEGIPTQEDPGCLQFVDILDRNRSETGETTDGNTTTRADDPETASLEERGYPEGASNYDALDQQALAHSSPYDNLDTHNKPSLSTKPKPSFYREESGPLYANREDVLESPIYVNTPSPQKQLKKQ</sequence>
<feature type="region of interest" description="Disordered" evidence="1">
    <location>
        <begin position="573"/>
        <end position="629"/>
    </location>
</feature>
<gene>
    <name evidence="5" type="ORF">V1264_017645</name>
</gene>
<reference evidence="5 6" key="1">
    <citation type="submission" date="2024-02" db="EMBL/GenBank/DDBJ databases">
        <title>Chromosome-scale genome assembly of the rough periwinkle Littorina saxatilis.</title>
        <authorList>
            <person name="De Jode A."/>
            <person name="Faria R."/>
            <person name="Formenti G."/>
            <person name="Sims Y."/>
            <person name="Smith T.P."/>
            <person name="Tracey A."/>
            <person name="Wood J.M.D."/>
            <person name="Zagrodzka Z.B."/>
            <person name="Johannesson K."/>
            <person name="Butlin R.K."/>
            <person name="Leder E.H."/>
        </authorList>
    </citation>
    <scope>NUCLEOTIDE SEQUENCE [LARGE SCALE GENOMIC DNA]</scope>
    <source>
        <strain evidence="5">Snail1</strain>
        <tissue evidence="5">Muscle</tissue>
    </source>
</reference>
<evidence type="ECO:0000313" key="5">
    <source>
        <dbReference type="EMBL" id="KAK7106380.1"/>
    </source>
</evidence>
<evidence type="ECO:0000256" key="3">
    <source>
        <dbReference type="SAM" id="SignalP"/>
    </source>
</evidence>
<feature type="compositionally biased region" description="Polar residues" evidence="1">
    <location>
        <begin position="616"/>
        <end position="629"/>
    </location>
</feature>
<keyword evidence="3" id="KW-0732">Signal</keyword>
<dbReference type="AlphaFoldDB" id="A0AAN9BIT4"/>
<dbReference type="InterPro" id="IPR000742">
    <property type="entry name" value="EGF"/>
</dbReference>
<feature type="chain" id="PRO_5042905365" description="Ig-like domain-containing protein" evidence="3">
    <location>
        <begin position="22"/>
        <end position="629"/>
    </location>
</feature>
<dbReference type="PROSITE" id="PS50835">
    <property type="entry name" value="IG_LIKE"/>
    <property type="match status" value="1"/>
</dbReference>
<evidence type="ECO:0000256" key="1">
    <source>
        <dbReference type="SAM" id="MobiDB-lite"/>
    </source>
</evidence>
<dbReference type="PROSITE" id="PS01186">
    <property type="entry name" value="EGF_2"/>
    <property type="match status" value="1"/>
</dbReference>
<name>A0AAN9BIT4_9CAEN</name>
<organism evidence="5 6">
    <name type="scientific">Littorina saxatilis</name>
    <dbReference type="NCBI Taxonomy" id="31220"/>
    <lineage>
        <taxon>Eukaryota</taxon>
        <taxon>Metazoa</taxon>
        <taxon>Spiralia</taxon>
        <taxon>Lophotrochozoa</taxon>
        <taxon>Mollusca</taxon>
        <taxon>Gastropoda</taxon>
        <taxon>Caenogastropoda</taxon>
        <taxon>Littorinimorpha</taxon>
        <taxon>Littorinoidea</taxon>
        <taxon>Littorinidae</taxon>
        <taxon>Littorina</taxon>
    </lineage>
</organism>
<feature type="compositionally biased region" description="Low complexity" evidence="1">
    <location>
        <begin position="531"/>
        <end position="540"/>
    </location>
</feature>
<feature type="compositionally biased region" description="Basic and acidic residues" evidence="1">
    <location>
        <begin position="595"/>
        <end position="610"/>
    </location>
</feature>
<dbReference type="EMBL" id="JBAMIC010000007">
    <property type="protein sequence ID" value="KAK7106380.1"/>
    <property type="molecule type" value="Genomic_DNA"/>
</dbReference>
<keyword evidence="2" id="KW-1133">Transmembrane helix</keyword>
<dbReference type="Proteomes" id="UP001374579">
    <property type="component" value="Unassembled WGS sequence"/>
</dbReference>
<keyword evidence="2" id="KW-0812">Transmembrane</keyword>
<accession>A0AAN9BIT4</accession>
<proteinExistence type="predicted"/>
<keyword evidence="6" id="KW-1185">Reference proteome</keyword>
<evidence type="ECO:0000259" key="4">
    <source>
        <dbReference type="PROSITE" id="PS50835"/>
    </source>
</evidence>
<feature type="signal peptide" evidence="3">
    <location>
        <begin position="1"/>
        <end position="21"/>
    </location>
</feature>
<protein>
    <recommendedName>
        <fullName evidence="4">Ig-like domain-containing protein</fullName>
    </recommendedName>
</protein>
<comment type="caution">
    <text evidence="5">The sequence shown here is derived from an EMBL/GenBank/DDBJ whole genome shotgun (WGS) entry which is preliminary data.</text>
</comment>
<feature type="transmembrane region" description="Helical" evidence="2">
    <location>
        <begin position="470"/>
        <end position="495"/>
    </location>
</feature>
<feature type="domain" description="Ig-like" evidence="4">
    <location>
        <begin position="364"/>
        <end position="443"/>
    </location>
</feature>
<keyword evidence="2" id="KW-0472">Membrane</keyword>
<dbReference type="InterPro" id="IPR007110">
    <property type="entry name" value="Ig-like_dom"/>
</dbReference>
<evidence type="ECO:0000313" key="6">
    <source>
        <dbReference type="Proteomes" id="UP001374579"/>
    </source>
</evidence>